<accession>A0A073B0F3</accession>
<dbReference type="EMBL" id="JNVU01000020">
    <property type="protein sequence ID" value="KEI44762.1"/>
    <property type="molecule type" value="Genomic_DNA"/>
</dbReference>
<dbReference type="InterPro" id="IPR002130">
    <property type="entry name" value="Cyclophilin-type_PPIase_dom"/>
</dbReference>
<organism evidence="5 6">
    <name type="scientific">Saccharopolyspora rectivirgula</name>
    <dbReference type="NCBI Taxonomy" id="28042"/>
    <lineage>
        <taxon>Bacteria</taxon>
        <taxon>Bacillati</taxon>
        <taxon>Actinomycetota</taxon>
        <taxon>Actinomycetes</taxon>
        <taxon>Pseudonocardiales</taxon>
        <taxon>Pseudonocardiaceae</taxon>
        <taxon>Saccharopolyspora</taxon>
    </lineage>
</organism>
<dbReference type="InterPro" id="IPR029000">
    <property type="entry name" value="Cyclophilin-like_dom_sf"/>
</dbReference>
<dbReference type="eggNOG" id="COG0652">
    <property type="taxonomic scope" value="Bacteria"/>
</dbReference>
<evidence type="ECO:0000256" key="1">
    <source>
        <dbReference type="ARBA" id="ARBA00002388"/>
    </source>
</evidence>
<keyword evidence="3" id="KW-0812">Transmembrane</keyword>
<dbReference type="PANTHER" id="PTHR45625:SF3">
    <property type="entry name" value="PEPTIDYL-PROLYL CIS-TRANS ISOMERASE B-RELATED"/>
    <property type="match status" value="1"/>
</dbReference>
<reference evidence="5 6" key="1">
    <citation type="submission" date="2014-06" db="EMBL/GenBank/DDBJ databases">
        <title>Saccharopolyspora rectivirgula DSM-43113 Genome sequencing.</title>
        <authorList>
            <person name="Barrera C."/>
            <person name="Millon L."/>
            <person name="Rognon B."/>
            <person name="Zaugg C."/>
            <person name="Monod M."/>
        </authorList>
    </citation>
    <scope>NUCLEOTIDE SEQUENCE [LARGE SCALE GENOMIC DNA]</scope>
    <source>
        <strain evidence="5 6">DSM 43113</strain>
    </source>
</reference>
<feature type="compositionally biased region" description="Basic and acidic residues" evidence="2">
    <location>
        <begin position="1"/>
        <end position="26"/>
    </location>
</feature>
<feature type="region of interest" description="Disordered" evidence="2">
    <location>
        <begin position="158"/>
        <end position="182"/>
    </location>
</feature>
<dbReference type="SUPFAM" id="SSF50891">
    <property type="entry name" value="Cyclophilin-like"/>
    <property type="match status" value="1"/>
</dbReference>
<evidence type="ECO:0000256" key="2">
    <source>
        <dbReference type="SAM" id="MobiDB-lite"/>
    </source>
</evidence>
<keyword evidence="6" id="KW-1185">Reference proteome</keyword>
<comment type="caution">
    <text evidence="5">The sequence shown here is derived from an EMBL/GenBank/DDBJ whole genome shotgun (WGS) entry which is preliminary data.</text>
</comment>
<feature type="transmembrane region" description="Helical" evidence="3">
    <location>
        <begin position="31"/>
        <end position="51"/>
    </location>
</feature>
<proteinExistence type="predicted"/>
<sequence>MPSNEQRRQAAKQKLERQLQRREQQAKRRRTITAGVTIVAVVALVVGIFLFTRSGDDSDASPTAQGPKTTPGPCSYTETPEQQAAKQVDMPDDPDPTPAQGTVEVALETNQGTIPLTLDRAQAPCTVQSFQHLVESEFFDDTECHRLTTTEGLQVLQCGDPTASGSGGPGYSIKDEPPTDLAPAPEPYGQSGAVVYPRGTLAMAKSSQPNSGGSQFFMVYADSYLPPEYTVFGTIGEPGLQVLDKIAEGGVEPVMGPGDGKPVQPVHIERAVENS</sequence>
<gene>
    <name evidence="5" type="ORF">GU90_08245</name>
</gene>
<evidence type="ECO:0000313" key="6">
    <source>
        <dbReference type="Proteomes" id="UP000031419"/>
    </source>
</evidence>
<feature type="region of interest" description="Disordered" evidence="2">
    <location>
        <begin position="55"/>
        <end position="100"/>
    </location>
</feature>
<feature type="domain" description="PPIase cyclophilin-type" evidence="4">
    <location>
        <begin position="108"/>
        <end position="273"/>
    </location>
</feature>
<dbReference type="GO" id="GO:0003755">
    <property type="term" value="F:peptidyl-prolyl cis-trans isomerase activity"/>
    <property type="evidence" value="ECO:0007669"/>
    <property type="project" value="InterPro"/>
</dbReference>
<keyword evidence="3" id="KW-1133">Transmembrane helix</keyword>
<dbReference type="AlphaFoldDB" id="A0A073B0F3"/>
<feature type="region of interest" description="Disordered" evidence="2">
    <location>
        <begin position="1"/>
        <end position="30"/>
    </location>
</feature>
<dbReference type="STRING" id="28042.GU90_08245"/>
<dbReference type="Gene3D" id="2.40.100.10">
    <property type="entry name" value="Cyclophilin-like"/>
    <property type="match status" value="1"/>
</dbReference>
<dbReference type="Pfam" id="PF00160">
    <property type="entry name" value="Pro_isomerase"/>
    <property type="match status" value="1"/>
</dbReference>
<dbReference type="Proteomes" id="UP000031419">
    <property type="component" value="Unassembled WGS sequence"/>
</dbReference>
<dbReference type="PROSITE" id="PS50072">
    <property type="entry name" value="CSA_PPIASE_2"/>
    <property type="match status" value="1"/>
</dbReference>
<evidence type="ECO:0000256" key="3">
    <source>
        <dbReference type="SAM" id="Phobius"/>
    </source>
</evidence>
<evidence type="ECO:0000313" key="5">
    <source>
        <dbReference type="EMBL" id="KEI44762.1"/>
    </source>
</evidence>
<evidence type="ECO:0000259" key="4">
    <source>
        <dbReference type="PROSITE" id="PS50072"/>
    </source>
</evidence>
<keyword evidence="3" id="KW-0472">Membrane</keyword>
<protein>
    <submittedName>
        <fullName evidence="5">Cyclophilin</fullName>
    </submittedName>
</protein>
<dbReference type="InterPro" id="IPR044666">
    <property type="entry name" value="Cyclophilin_A-like"/>
</dbReference>
<dbReference type="PANTHER" id="PTHR45625">
    <property type="entry name" value="PEPTIDYL-PROLYL CIS-TRANS ISOMERASE-RELATED"/>
    <property type="match status" value="1"/>
</dbReference>
<feature type="compositionally biased region" description="Polar residues" evidence="2">
    <location>
        <begin position="76"/>
        <end position="85"/>
    </location>
</feature>
<comment type="function">
    <text evidence="1">PPIases accelerate the folding of proteins. It catalyzes the cis-trans isomerization of proline imidic peptide bonds in oligopeptides.</text>
</comment>
<dbReference type="RefSeq" id="WP_029720264.1">
    <property type="nucleotide sequence ID" value="NZ_JAJUIW010000012.1"/>
</dbReference>
<name>A0A073B0F3_9PSEU</name>
<dbReference type="OrthoDB" id="5507614at2"/>